<dbReference type="PANTHER" id="PTHR33487:SF1">
    <property type="entry name" value="CILIA- AND FLAGELLA-ASSOCIATED PROTEIN 54"/>
    <property type="match status" value="1"/>
</dbReference>
<comment type="caution">
    <text evidence="1">The sequence shown here is derived from an EMBL/GenBank/DDBJ whole genome shotgun (WGS) entry which is preliminary data.</text>
</comment>
<proteinExistence type="predicted"/>
<dbReference type="EMBL" id="CATNWA010015590">
    <property type="protein sequence ID" value="CAI9584886.1"/>
    <property type="molecule type" value="Genomic_DNA"/>
</dbReference>
<organism evidence="1 2">
    <name type="scientific">Staurois parvus</name>
    <dbReference type="NCBI Taxonomy" id="386267"/>
    <lineage>
        <taxon>Eukaryota</taxon>
        <taxon>Metazoa</taxon>
        <taxon>Chordata</taxon>
        <taxon>Craniata</taxon>
        <taxon>Vertebrata</taxon>
        <taxon>Euteleostomi</taxon>
        <taxon>Amphibia</taxon>
        <taxon>Batrachia</taxon>
        <taxon>Anura</taxon>
        <taxon>Neobatrachia</taxon>
        <taxon>Ranoidea</taxon>
        <taxon>Ranidae</taxon>
        <taxon>Staurois</taxon>
    </lineage>
</organism>
<sequence>MENNEDQQLVWSKQLNIFTSVHKLINKQLACLGETIEHDITNLSLPPFKNIYLPHMSLLVKIRMRIGRVLTLEACSTSDSSTTLSELLPSLNLYKTALQVCRGASFREYDLEAELLFLKGKTERLMFLLGDHEKSTAIKSFSEAINVSSNYDHNFSLIRKAYLEIALLYIHMSNLDTNKNTITLRSMKTPETPTSKGKAAKVLARDGGEKALSPLEFYRMLAWIAIRAATQVGEAALAYKQLIGESNVTVQTIDSQLHQDIPSFACIDLLADYKEYLPGCQNYIEKQEENAGYCATGKRNLSIGELSWVHIVRYQNHLMRLKNILSLTGFTEKNDGKVFARDTMYTSVFGIGITARYAEMHLFLKKYLYSYSTCCVIDFPAELLWGLEHKSTVFHIPSKENLGSKEFHQKTPESVKSTCSMSADSKAESEQIANKCFRQGALYAVVFSTLGEVGTRISYGVAIVCLQQAKYKCSRL</sequence>
<evidence type="ECO:0000313" key="1">
    <source>
        <dbReference type="EMBL" id="CAI9584886.1"/>
    </source>
</evidence>
<dbReference type="PANTHER" id="PTHR33487">
    <property type="entry name" value="CILIA- AND FLAGELLA-ASSOCIATED PROTEIN 54"/>
    <property type="match status" value="1"/>
</dbReference>
<keyword evidence="2" id="KW-1185">Reference proteome</keyword>
<reference evidence="1" key="1">
    <citation type="submission" date="2023-05" db="EMBL/GenBank/DDBJ databases">
        <authorList>
            <person name="Stuckert A."/>
        </authorList>
    </citation>
    <scope>NUCLEOTIDE SEQUENCE</scope>
</reference>
<dbReference type="Proteomes" id="UP001162483">
    <property type="component" value="Unassembled WGS sequence"/>
</dbReference>
<protein>
    <submittedName>
        <fullName evidence="1">Uncharacterized protein</fullName>
    </submittedName>
</protein>
<gene>
    <name evidence="1" type="ORF">SPARVUS_LOCUS10095495</name>
</gene>
<accession>A0ABN9EM58</accession>
<evidence type="ECO:0000313" key="2">
    <source>
        <dbReference type="Proteomes" id="UP001162483"/>
    </source>
</evidence>
<name>A0ABN9EM58_9NEOB</name>